<reference evidence="7 8" key="1">
    <citation type="submission" date="2024-02" db="EMBL/GenBank/DDBJ databases">
        <title>Haloferula sargassicola NBRC 104335.</title>
        <authorList>
            <person name="Ichikawa N."/>
            <person name="Katano-Makiyama Y."/>
            <person name="Hidaka K."/>
        </authorList>
    </citation>
    <scope>NUCLEOTIDE SEQUENCE [LARGE SCALE GENOMIC DNA]</scope>
    <source>
        <strain evidence="7 8">NBRC 104335</strain>
    </source>
</reference>
<protein>
    <recommendedName>
        <fullName evidence="4">Glucans biosynthesis protein G</fullName>
    </recommendedName>
</protein>
<comment type="pathway">
    <text evidence="2">Glycan metabolism; osmoregulated periplasmic glucan (OPG) biosynthesis.</text>
</comment>
<dbReference type="Pfam" id="PF04349">
    <property type="entry name" value="MdoG"/>
    <property type="match status" value="1"/>
</dbReference>
<comment type="similarity">
    <text evidence="3">Belongs to the OpgD/OpgG family.</text>
</comment>
<dbReference type="InterPro" id="IPR014756">
    <property type="entry name" value="Ig_E-set"/>
</dbReference>
<keyword evidence="8" id="KW-1185">Reference proteome</keyword>
<evidence type="ECO:0000256" key="4">
    <source>
        <dbReference type="ARBA" id="ARBA00015376"/>
    </source>
</evidence>
<gene>
    <name evidence="7" type="primary">mdoG</name>
    <name evidence="7" type="ORF">Hsar01_01607</name>
</gene>
<dbReference type="InterPro" id="IPR014438">
    <property type="entry name" value="Glucan_biosyn_MdoG/MdoD"/>
</dbReference>
<evidence type="ECO:0000313" key="7">
    <source>
        <dbReference type="EMBL" id="GAA5482388.1"/>
    </source>
</evidence>
<name>A0ABP9URG8_9BACT</name>
<dbReference type="Gene3D" id="2.60.40.10">
    <property type="entry name" value="Immunoglobulins"/>
    <property type="match status" value="1"/>
</dbReference>
<evidence type="ECO:0000256" key="3">
    <source>
        <dbReference type="ARBA" id="ARBA00009284"/>
    </source>
</evidence>
<dbReference type="InterPro" id="IPR014718">
    <property type="entry name" value="GH-type_carb-bd"/>
</dbReference>
<evidence type="ECO:0000256" key="5">
    <source>
        <dbReference type="ARBA" id="ARBA00022764"/>
    </source>
</evidence>
<sequence>MLFASIPTDLAAFGLADVEARAKELAAEPYAQPRLEEALPKPLLDLTYDQYRAIKHSPDGRLWDDGETPFRVEMFHPGYLFKRPVIAHEVSSDLSQVKPLPFDPARFDYTSLVLEDEVDWSSLPGYAGFRIQFPLNGGADQWDEIGSFLGASYFRILGQDQRYGISARALALNVAHPEALEEFPEFVEHWLVKPAPGDRELRFFSLLDSPSVTGAFAFRLVPGVSTEMDVTASLFFRKEVKSLGLAPLTSMFLFGENSRERCFHDWRPEVHDSDGLLVAASNGELIWRPLVNQTIIRYSAFAVDEPRGFGLLQRDREFRNYQDLDNPYQFTPSYWVEAREGMGPGAVRLVELPTKYESYDNVVAFFEPSGPVPVGNGEPLRYSYILKSKMHLEESLSPERAVATYVGVDPFFNDTRRFAIDFNGPTLQGLDRHSQVFAEITSSTNGFVTENRCFKNEHTGGWRVAFKLDTDDHNTDPVELRCFLKLLPEGRTLTETWSYLWHPEV</sequence>
<dbReference type="SUPFAM" id="SSF74650">
    <property type="entry name" value="Galactose mutarotase-like"/>
    <property type="match status" value="1"/>
</dbReference>
<evidence type="ECO:0000313" key="8">
    <source>
        <dbReference type="Proteomes" id="UP001476282"/>
    </source>
</evidence>
<dbReference type="Proteomes" id="UP001476282">
    <property type="component" value="Unassembled WGS sequence"/>
</dbReference>
<evidence type="ECO:0000256" key="2">
    <source>
        <dbReference type="ARBA" id="ARBA00005001"/>
    </source>
</evidence>
<dbReference type="PIRSF" id="PIRSF006281">
    <property type="entry name" value="MdoG"/>
    <property type="match status" value="1"/>
</dbReference>
<feature type="domain" description="Glucan biosynthesis periplasmic MdoG C-terminal" evidence="6">
    <location>
        <begin position="13"/>
        <end position="501"/>
    </location>
</feature>
<accession>A0ABP9URG8</accession>
<dbReference type="InterPro" id="IPR007444">
    <property type="entry name" value="Glucan_biosyn_MdoG_C"/>
</dbReference>
<proteinExistence type="inferred from homology"/>
<dbReference type="EMBL" id="BAABRI010000007">
    <property type="protein sequence ID" value="GAA5482388.1"/>
    <property type="molecule type" value="Genomic_DNA"/>
</dbReference>
<organism evidence="7 8">
    <name type="scientific">Haloferula sargassicola</name>
    <dbReference type="NCBI Taxonomy" id="490096"/>
    <lineage>
        <taxon>Bacteria</taxon>
        <taxon>Pseudomonadati</taxon>
        <taxon>Verrucomicrobiota</taxon>
        <taxon>Verrucomicrobiia</taxon>
        <taxon>Verrucomicrobiales</taxon>
        <taxon>Verrucomicrobiaceae</taxon>
        <taxon>Haloferula</taxon>
    </lineage>
</organism>
<evidence type="ECO:0000256" key="1">
    <source>
        <dbReference type="ARBA" id="ARBA00004418"/>
    </source>
</evidence>
<dbReference type="PANTHER" id="PTHR30504">
    <property type="entry name" value="GLUCANS BIOSYNTHESIS PROTEIN"/>
    <property type="match status" value="1"/>
</dbReference>
<evidence type="ECO:0000259" key="6">
    <source>
        <dbReference type="Pfam" id="PF04349"/>
    </source>
</evidence>
<dbReference type="SUPFAM" id="SSF81296">
    <property type="entry name" value="E set domains"/>
    <property type="match status" value="1"/>
</dbReference>
<comment type="subcellular location">
    <subcellularLocation>
        <location evidence="1">Periplasm</location>
    </subcellularLocation>
</comment>
<dbReference type="Gene3D" id="2.70.98.10">
    <property type="match status" value="1"/>
</dbReference>
<dbReference type="InterPro" id="IPR011013">
    <property type="entry name" value="Gal_mutarotase_sf_dom"/>
</dbReference>
<keyword evidence="5" id="KW-0574">Periplasm</keyword>
<dbReference type="InterPro" id="IPR013783">
    <property type="entry name" value="Ig-like_fold"/>
</dbReference>
<dbReference type="PANTHER" id="PTHR30504:SF4">
    <property type="entry name" value="GLUCANS BIOSYNTHESIS PROTEIN G"/>
    <property type="match status" value="1"/>
</dbReference>
<comment type="caution">
    <text evidence="7">The sequence shown here is derived from an EMBL/GenBank/DDBJ whole genome shotgun (WGS) entry which is preliminary data.</text>
</comment>